<evidence type="ECO:0000313" key="8">
    <source>
        <dbReference type="EMBL" id="SNT67802.1"/>
    </source>
</evidence>
<dbReference type="Pfam" id="PF04542">
    <property type="entry name" value="Sigma70_r2"/>
    <property type="match status" value="1"/>
</dbReference>
<dbReference type="InterPro" id="IPR039425">
    <property type="entry name" value="RNA_pol_sigma-70-like"/>
</dbReference>
<dbReference type="RefSeq" id="WP_089410813.1">
    <property type="nucleotide sequence ID" value="NZ_FZQA01000001.1"/>
</dbReference>
<reference evidence="8 9" key="1">
    <citation type="submission" date="2017-07" db="EMBL/GenBank/DDBJ databases">
        <authorList>
            <person name="Sun Z.S."/>
            <person name="Albrecht U."/>
            <person name="Echele G."/>
            <person name="Lee C.C."/>
        </authorList>
    </citation>
    <scope>NUCLEOTIDE SEQUENCE [LARGE SCALE GENOMIC DNA]</scope>
    <source>
        <strain evidence="8 9">CGMCC 1.12710</strain>
    </source>
</reference>
<dbReference type="EMBL" id="FZQA01000001">
    <property type="protein sequence ID" value="SNT67802.1"/>
    <property type="molecule type" value="Genomic_DNA"/>
</dbReference>
<dbReference type="Pfam" id="PF08281">
    <property type="entry name" value="Sigma70_r4_2"/>
    <property type="match status" value="1"/>
</dbReference>
<evidence type="ECO:0000256" key="3">
    <source>
        <dbReference type="ARBA" id="ARBA00023082"/>
    </source>
</evidence>
<dbReference type="InterPro" id="IPR007627">
    <property type="entry name" value="RNA_pol_sigma70_r2"/>
</dbReference>
<evidence type="ECO:0000259" key="6">
    <source>
        <dbReference type="Pfam" id="PF04542"/>
    </source>
</evidence>
<gene>
    <name evidence="8" type="ORF">SAMN06297382_0295</name>
</gene>
<dbReference type="InterPro" id="IPR013325">
    <property type="entry name" value="RNA_pol_sigma_r2"/>
</dbReference>
<protein>
    <submittedName>
        <fullName evidence="8">RNA polymerase sigma-70 factor, ECF subfamily</fullName>
    </submittedName>
</protein>
<dbReference type="NCBIfam" id="TIGR02937">
    <property type="entry name" value="sigma70-ECF"/>
    <property type="match status" value="1"/>
</dbReference>
<keyword evidence="4" id="KW-0238">DNA-binding</keyword>
<sequence length="191" mass="20938">MRRDAARVFDEYLVAAARAGDRAAFDRLAARWAPRLYRHACRLLGDAEAAEDAAQEGWADIARGLSRLEDAALFPAWALRIVTRRCADGIRRGGRERRAWEALAREPESPDRGAHAIEARADGAPLVRALAALPAEQRATVALFYLEDLSVAEIAAALAVPAGTVKTRLMHARRKLRDALEVCPEGGKYND</sequence>
<dbReference type="AlphaFoldDB" id="A0A239PJ22"/>
<dbReference type="Gene3D" id="1.10.10.10">
    <property type="entry name" value="Winged helix-like DNA-binding domain superfamily/Winged helix DNA-binding domain"/>
    <property type="match status" value="1"/>
</dbReference>
<evidence type="ECO:0000256" key="1">
    <source>
        <dbReference type="ARBA" id="ARBA00010641"/>
    </source>
</evidence>
<keyword evidence="3" id="KW-0731">Sigma factor</keyword>
<evidence type="ECO:0000313" key="9">
    <source>
        <dbReference type="Proteomes" id="UP000198346"/>
    </source>
</evidence>
<evidence type="ECO:0000256" key="5">
    <source>
        <dbReference type="ARBA" id="ARBA00023163"/>
    </source>
</evidence>
<dbReference type="SUPFAM" id="SSF88946">
    <property type="entry name" value="Sigma2 domain of RNA polymerase sigma factors"/>
    <property type="match status" value="1"/>
</dbReference>
<dbReference type="PANTHER" id="PTHR43133:SF8">
    <property type="entry name" value="RNA POLYMERASE SIGMA FACTOR HI_1459-RELATED"/>
    <property type="match status" value="1"/>
</dbReference>
<dbReference type="Proteomes" id="UP000198346">
    <property type="component" value="Unassembled WGS sequence"/>
</dbReference>
<comment type="similarity">
    <text evidence="1">Belongs to the sigma-70 factor family. ECF subfamily.</text>
</comment>
<dbReference type="InterPro" id="IPR036388">
    <property type="entry name" value="WH-like_DNA-bd_sf"/>
</dbReference>
<dbReference type="SUPFAM" id="SSF88659">
    <property type="entry name" value="Sigma3 and sigma4 domains of RNA polymerase sigma factors"/>
    <property type="match status" value="1"/>
</dbReference>
<evidence type="ECO:0000256" key="2">
    <source>
        <dbReference type="ARBA" id="ARBA00023015"/>
    </source>
</evidence>
<organism evidence="8 9">
    <name type="scientific">Amphiplicatus metriothermophilus</name>
    <dbReference type="NCBI Taxonomy" id="1519374"/>
    <lineage>
        <taxon>Bacteria</taxon>
        <taxon>Pseudomonadati</taxon>
        <taxon>Pseudomonadota</taxon>
        <taxon>Alphaproteobacteria</taxon>
        <taxon>Parvularculales</taxon>
        <taxon>Parvularculaceae</taxon>
        <taxon>Amphiplicatus</taxon>
    </lineage>
</organism>
<dbReference type="GO" id="GO:0006352">
    <property type="term" value="P:DNA-templated transcription initiation"/>
    <property type="evidence" value="ECO:0007669"/>
    <property type="project" value="InterPro"/>
</dbReference>
<dbReference type="InterPro" id="IPR014284">
    <property type="entry name" value="RNA_pol_sigma-70_dom"/>
</dbReference>
<feature type="domain" description="RNA polymerase sigma factor 70 region 4 type 2" evidence="7">
    <location>
        <begin position="126"/>
        <end position="176"/>
    </location>
</feature>
<dbReference type="GO" id="GO:0003677">
    <property type="term" value="F:DNA binding"/>
    <property type="evidence" value="ECO:0007669"/>
    <property type="project" value="UniProtKB-KW"/>
</dbReference>
<name>A0A239PJ22_9PROT</name>
<dbReference type="GO" id="GO:0016987">
    <property type="term" value="F:sigma factor activity"/>
    <property type="evidence" value="ECO:0007669"/>
    <property type="project" value="UniProtKB-KW"/>
</dbReference>
<keyword evidence="2" id="KW-0805">Transcription regulation</keyword>
<dbReference type="PANTHER" id="PTHR43133">
    <property type="entry name" value="RNA POLYMERASE ECF-TYPE SIGMA FACTO"/>
    <property type="match status" value="1"/>
</dbReference>
<accession>A0A239PJ22</accession>
<dbReference type="InterPro" id="IPR013249">
    <property type="entry name" value="RNA_pol_sigma70_r4_t2"/>
</dbReference>
<dbReference type="CDD" id="cd06171">
    <property type="entry name" value="Sigma70_r4"/>
    <property type="match status" value="1"/>
</dbReference>
<evidence type="ECO:0000259" key="7">
    <source>
        <dbReference type="Pfam" id="PF08281"/>
    </source>
</evidence>
<dbReference type="Gene3D" id="1.10.1740.10">
    <property type="match status" value="1"/>
</dbReference>
<feature type="domain" description="RNA polymerase sigma-70 region 2" evidence="6">
    <location>
        <begin position="29"/>
        <end position="95"/>
    </location>
</feature>
<proteinExistence type="inferred from homology"/>
<keyword evidence="9" id="KW-1185">Reference proteome</keyword>
<dbReference type="InterPro" id="IPR013324">
    <property type="entry name" value="RNA_pol_sigma_r3/r4-like"/>
</dbReference>
<evidence type="ECO:0000256" key="4">
    <source>
        <dbReference type="ARBA" id="ARBA00023125"/>
    </source>
</evidence>
<keyword evidence="5" id="KW-0804">Transcription</keyword>